<dbReference type="Proteomes" id="UP000187266">
    <property type="component" value="Chromosome"/>
</dbReference>
<name>A0A1U7DLK9_9RHOB</name>
<dbReference type="PANTHER" id="PTHR13789">
    <property type="entry name" value="MONOOXYGENASE"/>
    <property type="match status" value="1"/>
</dbReference>
<dbReference type="GO" id="GO:0004497">
    <property type="term" value="F:monooxygenase activity"/>
    <property type="evidence" value="ECO:0007669"/>
    <property type="project" value="UniProtKB-KW"/>
</dbReference>
<evidence type="ECO:0000259" key="6">
    <source>
        <dbReference type="Pfam" id="PF01494"/>
    </source>
</evidence>
<evidence type="ECO:0000256" key="3">
    <source>
        <dbReference type="ARBA" id="ARBA00022827"/>
    </source>
</evidence>
<protein>
    <recommendedName>
        <fullName evidence="6">FAD-binding domain-containing protein</fullName>
    </recommendedName>
</protein>
<dbReference type="Gene3D" id="3.50.50.60">
    <property type="entry name" value="FAD/NAD(P)-binding domain"/>
    <property type="match status" value="1"/>
</dbReference>
<evidence type="ECO:0000256" key="5">
    <source>
        <dbReference type="ARBA" id="ARBA00023033"/>
    </source>
</evidence>
<keyword evidence="5" id="KW-0503">Monooxygenase</keyword>
<evidence type="ECO:0000256" key="2">
    <source>
        <dbReference type="ARBA" id="ARBA00022630"/>
    </source>
</evidence>
<dbReference type="InterPro" id="IPR002938">
    <property type="entry name" value="FAD-bd"/>
</dbReference>
<dbReference type="PRINTS" id="PR00420">
    <property type="entry name" value="RNGMNOXGNASE"/>
</dbReference>
<feature type="domain" description="FAD-binding" evidence="6">
    <location>
        <begin position="6"/>
        <end position="128"/>
    </location>
</feature>
<feature type="domain" description="FAD-binding" evidence="6">
    <location>
        <begin position="140"/>
        <end position="340"/>
    </location>
</feature>
<proteinExistence type="predicted"/>
<dbReference type="Pfam" id="PF01494">
    <property type="entry name" value="FAD_binding_3"/>
    <property type="match status" value="2"/>
</dbReference>
<gene>
    <name evidence="7" type="ORF">BV394_01015</name>
</gene>
<keyword evidence="2" id="KW-0285">Flavoprotein</keyword>
<keyword evidence="4" id="KW-0560">Oxidoreductase</keyword>
<dbReference type="PANTHER" id="PTHR13789:SF318">
    <property type="entry name" value="GERANYLGERANYL DIPHOSPHATE REDUCTASE"/>
    <property type="match status" value="1"/>
</dbReference>
<organism evidence="7 8">
    <name type="scientific">Brevirhabdus pacifica</name>
    <dbReference type="NCBI Taxonomy" id="1267768"/>
    <lineage>
        <taxon>Bacteria</taxon>
        <taxon>Pseudomonadati</taxon>
        <taxon>Pseudomonadota</taxon>
        <taxon>Alphaproteobacteria</taxon>
        <taxon>Rhodobacterales</taxon>
        <taxon>Paracoccaceae</taxon>
        <taxon>Brevirhabdus</taxon>
    </lineage>
</organism>
<dbReference type="SUPFAM" id="SSF51905">
    <property type="entry name" value="FAD/NAD(P)-binding domain"/>
    <property type="match status" value="1"/>
</dbReference>
<accession>A0A1U7DLK9</accession>
<evidence type="ECO:0000256" key="1">
    <source>
        <dbReference type="ARBA" id="ARBA00001974"/>
    </source>
</evidence>
<evidence type="ECO:0000256" key="4">
    <source>
        <dbReference type="ARBA" id="ARBA00023002"/>
    </source>
</evidence>
<dbReference type="InterPro" id="IPR050493">
    <property type="entry name" value="FAD-dep_Monooxygenase_BioMet"/>
</dbReference>
<evidence type="ECO:0000313" key="8">
    <source>
        <dbReference type="Proteomes" id="UP000187266"/>
    </source>
</evidence>
<dbReference type="AlphaFoldDB" id="A0A1U7DLK9"/>
<dbReference type="STRING" id="1267768.BV394_01015"/>
<comment type="cofactor">
    <cofactor evidence="1">
        <name>FAD</name>
        <dbReference type="ChEBI" id="CHEBI:57692"/>
    </cofactor>
</comment>
<dbReference type="OrthoDB" id="4230779at2"/>
<keyword evidence="8" id="KW-1185">Reference proteome</keyword>
<dbReference type="GO" id="GO:0071949">
    <property type="term" value="F:FAD binding"/>
    <property type="evidence" value="ECO:0007669"/>
    <property type="project" value="InterPro"/>
</dbReference>
<dbReference type="RefSeq" id="WP_076978507.1">
    <property type="nucleotide sequence ID" value="NZ_MTCO01000163.1"/>
</dbReference>
<evidence type="ECO:0000313" key="7">
    <source>
        <dbReference type="EMBL" id="APX90886.1"/>
    </source>
</evidence>
<keyword evidence="3" id="KW-0274">FAD</keyword>
<reference evidence="7 8" key="1">
    <citation type="submission" date="2017-01" db="EMBL/GenBank/DDBJ databases">
        <title>Genomic analysis of Xuhuaishuia manganoxidans DY6-4.</title>
        <authorList>
            <person name="Wang X."/>
        </authorList>
    </citation>
    <scope>NUCLEOTIDE SEQUENCE [LARGE SCALE GENOMIC DNA]</scope>
    <source>
        <strain evidence="7 8">DY6-4</strain>
    </source>
</reference>
<sequence>MRMKDMRVHVVGAGIAGLAAATALARRGATVTVSEQANALEAVGAGIQISPNGAAVLAALGLESQAARLGNRLGAVEMRDGPSGRPVLRLDLDAAGYDHPYRAFHRADLVGMLAEAATGAGAQIRLGHTIGPESPIPDDCDVTIGADGIRSALRARMFPQGTAGADEPAFTGNVAWRATVPLESYPAPMFDGAADHARLFMGPGRHLVCYPLRARGLLNIVAVEERRAWQAEGWMYPDAPENLRRAFVGMGAEVRALLDPVEIVHAWGLFRHPVPDIWHRGTCVLIGDAVHPTLPFMAQGGNLALEDAWVLSETLAKAPDVETAWRHFTAQRLARVRRAVAAAGRNARIYHLSPAPLRRALHAAMGLAGRIAPQAPLRRFDWLYREDVTGGKG</sequence>
<dbReference type="InterPro" id="IPR036188">
    <property type="entry name" value="FAD/NAD-bd_sf"/>
</dbReference>
<dbReference type="SUPFAM" id="SSF54373">
    <property type="entry name" value="FAD-linked reductases, C-terminal domain"/>
    <property type="match status" value="1"/>
</dbReference>
<dbReference type="EMBL" id="CP019124">
    <property type="protein sequence ID" value="APX90886.1"/>
    <property type="molecule type" value="Genomic_DNA"/>
</dbReference>